<proteinExistence type="predicted"/>
<dbReference type="EMBL" id="JXQK01000043">
    <property type="protein sequence ID" value="KIP63395.1"/>
    <property type="molecule type" value="Genomic_DNA"/>
</dbReference>
<dbReference type="Proteomes" id="UP000032046">
    <property type="component" value="Unassembled WGS sequence"/>
</dbReference>
<comment type="caution">
    <text evidence="1">The sequence shown here is derived from an EMBL/GenBank/DDBJ whole genome shotgun (WGS) entry which is preliminary data.</text>
</comment>
<name>A0A0D0I767_9BACT</name>
<dbReference type="AlphaFoldDB" id="A0A0D0I767"/>
<reference evidence="1 2" key="1">
    <citation type="submission" date="2015-01" db="EMBL/GenBank/DDBJ databases">
        <title>Comparative genomics of non-oral Prevotella species.</title>
        <authorList>
            <person name="Accetto T."/>
            <person name="Nograsek B."/>
            <person name="Avgustin G."/>
        </authorList>
    </citation>
    <scope>NUCLEOTIDE SEQUENCE [LARGE SCALE GENOMIC DNA]</scope>
    <source>
        <strain evidence="1 2">P5-119</strain>
    </source>
</reference>
<sequence length="102" mass="11522">MWNIVLTVGWMADIGNTFFRQILKDCKINLLYLHNGKVGTILQVNIPITPTRHDESQKNLHRIVYGAATDVYSSGGNHYLMLTREKRQADNRHIVAEASAGT</sequence>
<keyword evidence="2" id="KW-1185">Reference proteome</keyword>
<protein>
    <submittedName>
        <fullName evidence="1">Uncharacterized protein</fullName>
    </submittedName>
</protein>
<accession>A0A0D0I767</accession>
<evidence type="ECO:0000313" key="1">
    <source>
        <dbReference type="EMBL" id="KIP63395.1"/>
    </source>
</evidence>
<evidence type="ECO:0000313" key="2">
    <source>
        <dbReference type="Proteomes" id="UP000032046"/>
    </source>
</evidence>
<dbReference type="STRING" id="1602171.ST44_03870"/>
<organism evidence="1 2">
    <name type="scientific">Prevotella pectinovora</name>
    <dbReference type="NCBI Taxonomy" id="1602169"/>
    <lineage>
        <taxon>Bacteria</taxon>
        <taxon>Pseudomonadati</taxon>
        <taxon>Bacteroidota</taxon>
        <taxon>Bacteroidia</taxon>
        <taxon>Bacteroidales</taxon>
        <taxon>Prevotellaceae</taxon>
        <taxon>Prevotella</taxon>
    </lineage>
</organism>
<gene>
    <name evidence="1" type="ORF">ST44_03870</name>
</gene>